<feature type="active site" description="Nucleophile" evidence="7">
    <location>
        <position position="471"/>
    </location>
</feature>
<dbReference type="GO" id="GO:0004180">
    <property type="term" value="F:carboxypeptidase activity"/>
    <property type="evidence" value="ECO:0007669"/>
    <property type="project" value="UniProtKB-ARBA"/>
</dbReference>
<dbReference type="SUPFAM" id="SSF47090">
    <property type="entry name" value="PGBD-like"/>
    <property type="match status" value="1"/>
</dbReference>
<evidence type="ECO:0000259" key="9">
    <source>
        <dbReference type="PROSITE" id="PS52029"/>
    </source>
</evidence>
<dbReference type="EMBL" id="ASTJ01000025">
    <property type="protein sequence ID" value="EPC02361.1"/>
    <property type="molecule type" value="Genomic_DNA"/>
</dbReference>
<proteinExistence type="inferred from homology"/>
<keyword evidence="8" id="KW-0732">Signal</keyword>
<protein>
    <recommendedName>
        <fullName evidence="9">L,D-TPase catalytic domain-containing protein</fullName>
    </recommendedName>
</protein>
<dbReference type="Gene3D" id="2.40.440.10">
    <property type="entry name" value="L,D-transpeptidase catalytic domain-like"/>
    <property type="match status" value="1"/>
</dbReference>
<evidence type="ECO:0000313" key="11">
    <source>
        <dbReference type="Proteomes" id="UP000014463"/>
    </source>
</evidence>
<evidence type="ECO:0000313" key="10">
    <source>
        <dbReference type="EMBL" id="EPC02361.1"/>
    </source>
</evidence>
<evidence type="ECO:0000256" key="6">
    <source>
        <dbReference type="ARBA" id="ARBA00023316"/>
    </source>
</evidence>
<keyword evidence="4 7" id="KW-0133">Cell shape</keyword>
<dbReference type="GO" id="GO:0008360">
    <property type="term" value="P:regulation of cell shape"/>
    <property type="evidence" value="ECO:0007669"/>
    <property type="project" value="UniProtKB-UniRule"/>
</dbReference>
<dbReference type="GO" id="GO:0071555">
    <property type="term" value="P:cell wall organization"/>
    <property type="evidence" value="ECO:0007669"/>
    <property type="project" value="UniProtKB-UniRule"/>
</dbReference>
<organism evidence="10 11">
    <name type="scientific">Litchfieldella anticariensis (strain DSM 16096 / CECT 5854 / CIP 108499 / LMG 22089 / FP35)</name>
    <name type="common">Halomonas anticariensis</name>
    <dbReference type="NCBI Taxonomy" id="1121939"/>
    <lineage>
        <taxon>Bacteria</taxon>
        <taxon>Pseudomonadati</taxon>
        <taxon>Pseudomonadota</taxon>
        <taxon>Gammaproteobacteria</taxon>
        <taxon>Oceanospirillales</taxon>
        <taxon>Halomonadaceae</taxon>
        <taxon>Litchfieldella</taxon>
    </lineage>
</organism>
<dbReference type="GO" id="GO:0016740">
    <property type="term" value="F:transferase activity"/>
    <property type="evidence" value="ECO:0007669"/>
    <property type="project" value="UniProtKB-KW"/>
</dbReference>
<comment type="similarity">
    <text evidence="2">Belongs to the YkuD family.</text>
</comment>
<dbReference type="PANTHER" id="PTHR41533:SF2">
    <property type="entry name" value="BLR7131 PROTEIN"/>
    <property type="match status" value="1"/>
</dbReference>
<dbReference type="InterPro" id="IPR038063">
    <property type="entry name" value="Transpep_catalytic_dom"/>
</dbReference>
<dbReference type="SUPFAM" id="SSF141523">
    <property type="entry name" value="L,D-transpeptidase catalytic domain-like"/>
    <property type="match status" value="1"/>
</dbReference>
<dbReference type="InterPro" id="IPR005490">
    <property type="entry name" value="LD_TPept_cat_dom"/>
</dbReference>
<dbReference type="STRING" id="1121939.L861_15100"/>
<keyword evidence="3" id="KW-0808">Transferase</keyword>
<evidence type="ECO:0000256" key="1">
    <source>
        <dbReference type="ARBA" id="ARBA00004752"/>
    </source>
</evidence>
<dbReference type="OrthoDB" id="9778545at2"/>
<dbReference type="InterPro" id="IPR045380">
    <property type="entry name" value="LD_TPept_scaffold_dom"/>
</dbReference>
<dbReference type="eggNOG" id="COG2989">
    <property type="taxonomic scope" value="Bacteria"/>
</dbReference>
<dbReference type="Pfam" id="PF01471">
    <property type="entry name" value="PG_binding_1"/>
    <property type="match status" value="1"/>
</dbReference>
<dbReference type="UniPathway" id="UPA00219"/>
<keyword evidence="5 7" id="KW-0573">Peptidoglycan synthesis</keyword>
<dbReference type="Proteomes" id="UP000014463">
    <property type="component" value="Unassembled WGS sequence"/>
</dbReference>
<dbReference type="PANTHER" id="PTHR41533">
    <property type="entry name" value="L,D-TRANSPEPTIDASE HI_1667-RELATED"/>
    <property type="match status" value="1"/>
</dbReference>
<evidence type="ECO:0000256" key="4">
    <source>
        <dbReference type="ARBA" id="ARBA00022960"/>
    </source>
</evidence>
<dbReference type="GO" id="GO:0009252">
    <property type="term" value="P:peptidoglycan biosynthetic process"/>
    <property type="evidence" value="ECO:0007669"/>
    <property type="project" value="UniProtKB-UniPathway"/>
</dbReference>
<evidence type="ECO:0000256" key="5">
    <source>
        <dbReference type="ARBA" id="ARBA00022984"/>
    </source>
</evidence>
<comment type="caution">
    <text evidence="10">The sequence shown here is derived from an EMBL/GenBank/DDBJ whole genome shotgun (WGS) entry which is preliminary data.</text>
</comment>
<dbReference type="CDD" id="cd16913">
    <property type="entry name" value="YkuD_like"/>
    <property type="match status" value="1"/>
</dbReference>
<sequence length="557" mass="63229">MLKVRLAKVLFVLLCAVTWNTGPAWGQESASIQALLHEEEQDTALGRLVRDFYQARNYRPAWREASRVSALVTALEGLDRDGLRPSDYRPDALALTWQRIQQAEESSQQTGESSSEAIARADLGATRRFLLALRHLYLGKLDPKTVDDDWDLPQATFTPDMAALFQAVEAGNIEAAFERVRPPYPPYERLRKGLAHYRAIEEAGGWSTLPARDSSLRPGDRHPDVALLRQRLGVLGQPELLAADTGHYVRTFRDVVLESPDAEYYDATLAEAVREFQRLHLLEDDAVVGPQTRSALNVGVGTRIDQIRVNLERARWLLHDVPESFVLVDIAGYKLSYFLGSGDVWRTRIVVGQPYRKTPSLRSSITHLTFNPTWTVPPTIFREDKLPKIREDLDYLKRENLAVIDYQGNQLDPETVDWQNPGPIMLRQASGGDNPLGRVVIRFPNSYSVYLHDTPSQHLFDNPQRAVSSGCIRVENAMQFTRLLLDDNQRWDAASLRQAVDSGTTRTVNLRRRVPVILHYWTVDASTNGHLAFRPDIYQRDMALRVALHRPLQQNFD</sequence>
<comment type="pathway">
    <text evidence="1 7">Cell wall biogenesis; peptidoglycan biosynthesis.</text>
</comment>
<dbReference type="PATRIC" id="fig|1121939.11.peg.2258"/>
<evidence type="ECO:0000256" key="2">
    <source>
        <dbReference type="ARBA" id="ARBA00005992"/>
    </source>
</evidence>
<reference evidence="10 11" key="1">
    <citation type="journal article" date="2013" name="Genome Announc.">
        <title>Draft genome sequence of the moderately halophilic gammaproteobacterium Halomonas anticariensis FP35.</title>
        <authorList>
            <person name="Tahrioui A."/>
            <person name="Quesada E."/>
            <person name="Llamas I."/>
        </authorList>
    </citation>
    <scope>NUCLEOTIDE SEQUENCE [LARGE SCALE GENOMIC DNA]</scope>
    <source>
        <strain evidence="11">DSM 16096 / CECT 5854 / LMG 22089 / FP35</strain>
    </source>
</reference>
<evidence type="ECO:0000256" key="8">
    <source>
        <dbReference type="SAM" id="SignalP"/>
    </source>
</evidence>
<keyword evidence="6 7" id="KW-0961">Cell wall biogenesis/degradation</keyword>
<evidence type="ECO:0000256" key="3">
    <source>
        <dbReference type="ARBA" id="ARBA00022679"/>
    </source>
</evidence>
<evidence type="ECO:0000256" key="7">
    <source>
        <dbReference type="PROSITE-ProRule" id="PRU01373"/>
    </source>
</evidence>
<dbReference type="Pfam" id="PF20142">
    <property type="entry name" value="Scaffold"/>
    <property type="match status" value="1"/>
</dbReference>
<dbReference type="InterPro" id="IPR036365">
    <property type="entry name" value="PGBD-like_sf"/>
</dbReference>
<feature type="signal peptide" evidence="8">
    <location>
        <begin position="1"/>
        <end position="26"/>
    </location>
</feature>
<feature type="chain" id="PRO_5004498913" description="L,D-TPase catalytic domain-containing protein" evidence="8">
    <location>
        <begin position="27"/>
        <end position="557"/>
    </location>
</feature>
<dbReference type="InterPro" id="IPR036366">
    <property type="entry name" value="PGBDSf"/>
</dbReference>
<dbReference type="AlphaFoldDB" id="S2LCA5"/>
<feature type="domain" description="L,D-TPase catalytic" evidence="9">
    <location>
        <begin position="324"/>
        <end position="509"/>
    </location>
</feature>
<accession>S2LCA5</accession>
<dbReference type="InterPro" id="IPR052905">
    <property type="entry name" value="LD-transpeptidase_YkuD-like"/>
</dbReference>
<dbReference type="Pfam" id="PF03734">
    <property type="entry name" value="YkuD"/>
    <property type="match status" value="1"/>
</dbReference>
<dbReference type="RefSeq" id="WP_016416765.1">
    <property type="nucleotide sequence ID" value="NZ_AUAB01000002.1"/>
</dbReference>
<feature type="active site" description="Proton donor/acceptor" evidence="7">
    <location>
        <position position="452"/>
    </location>
</feature>
<dbReference type="Gene3D" id="1.10.101.10">
    <property type="entry name" value="PGBD-like superfamily/PGBD"/>
    <property type="match status" value="1"/>
</dbReference>
<dbReference type="PROSITE" id="PS52029">
    <property type="entry name" value="LD_TPASE"/>
    <property type="match status" value="1"/>
</dbReference>
<gene>
    <name evidence="10" type="ORF">L861_15100</name>
</gene>
<dbReference type="InterPro" id="IPR002477">
    <property type="entry name" value="Peptidoglycan-bd-like"/>
</dbReference>
<keyword evidence="11" id="KW-1185">Reference proteome</keyword>
<name>S2LCA5_LITA3</name>